<dbReference type="InterPro" id="IPR013520">
    <property type="entry name" value="Ribonucl_H"/>
</dbReference>
<dbReference type="Pfam" id="PF00929">
    <property type="entry name" value="RNase_T"/>
    <property type="match status" value="1"/>
</dbReference>
<proteinExistence type="predicted"/>
<keyword evidence="3 5" id="KW-0269">Exonuclease</keyword>
<dbReference type="InterPro" id="IPR036397">
    <property type="entry name" value="RNaseH_sf"/>
</dbReference>
<evidence type="ECO:0000256" key="3">
    <source>
        <dbReference type="ARBA" id="ARBA00022839"/>
    </source>
</evidence>
<keyword evidence="2" id="KW-0378">Hydrolase</keyword>
<dbReference type="InterPro" id="IPR012337">
    <property type="entry name" value="RNaseH-like_sf"/>
</dbReference>
<dbReference type="AlphaFoldDB" id="A0A1S7LD89"/>
<dbReference type="GO" id="GO:0006259">
    <property type="term" value="P:DNA metabolic process"/>
    <property type="evidence" value="ECO:0007669"/>
    <property type="project" value="UniProtKB-ARBA"/>
</dbReference>
<reference evidence="5" key="1">
    <citation type="submission" date="2015-04" db="EMBL/GenBank/DDBJ databases">
        <authorList>
            <person name="Syromyatnikov M.Y."/>
            <person name="Popov V.N."/>
        </authorList>
    </citation>
    <scope>NUCLEOTIDE SEQUENCE</scope>
    <source>
        <strain evidence="5">MO-1</strain>
    </source>
</reference>
<gene>
    <name evidence="5" type="ORF">MAGMO_0651</name>
</gene>
<accession>A0A1S7LD89</accession>
<dbReference type="GO" id="GO:0005829">
    <property type="term" value="C:cytosol"/>
    <property type="evidence" value="ECO:0007669"/>
    <property type="project" value="TreeGrafter"/>
</dbReference>
<dbReference type="CDD" id="cd06127">
    <property type="entry name" value="DEDDh"/>
    <property type="match status" value="1"/>
</dbReference>
<evidence type="ECO:0000259" key="4">
    <source>
        <dbReference type="SMART" id="SM00479"/>
    </source>
</evidence>
<dbReference type="PANTHER" id="PTHR30231">
    <property type="entry name" value="DNA POLYMERASE III SUBUNIT EPSILON"/>
    <property type="match status" value="1"/>
</dbReference>
<dbReference type="GO" id="GO:0008408">
    <property type="term" value="F:3'-5' exonuclease activity"/>
    <property type="evidence" value="ECO:0007669"/>
    <property type="project" value="TreeGrafter"/>
</dbReference>
<protein>
    <submittedName>
        <fullName evidence="5">Putative exonuclease, RNase T and DNA polymerase III</fullName>
    </submittedName>
</protein>
<dbReference type="GO" id="GO:0003676">
    <property type="term" value="F:nucleic acid binding"/>
    <property type="evidence" value="ECO:0007669"/>
    <property type="project" value="InterPro"/>
</dbReference>
<evidence type="ECO:0000256" key="2">
    <source>
        <dbReference type="ARBA" id="ARBA00022801"/>
    </source>
</evidence>
<organism evidence="5">
    <name type="scientific">Magnetococcus massalia (strain MO-1)</name>
    <dbReference type="NCBI Taxonomy" id="451514"/>
    <lineage>
        <taxon>Bacteria</taxon>
        <taxon>Pseudomonadati</taxon>
        <taxon>Pseudomonadota</taxon>
        <taxon>Magnetococcia</taxon>
        <taxon>Magnetococcales</taxon>
        <taxon>Magnetococcaceae</taxon>
        <taxon>Magnetococcus</taxon>
    </lineage>
</organism>
<dbReference type="Gene3D" id="3.30.420.10">
    <property type="entry name" value="Ribonuclease H-like superfamily/Ribonuclease H"/>
    <property type="match status" value="1"/>
</dbReference>
<evidence type="ECO:0000313" key="5">
    <source>
        <dbReference type="EMBL" id="CRH04855.1"/>
    </source>
</evidence>
<dbReference type="PANTHER" id="PTHR30231:SF4">
    <property type="entry name" value="PROTEIN NEN2"/>
    <property type="match status" value="1"/>
</dbReference>
<dbReference type="SUPFAM" id="SSF53098">
    <property type="entry name" value="Ribonuclease H-like"/>
    <property type="match status" value="1"/>
</dbReference>
<dbReference type="SMART" id="SM00479">
    <property type="entry name" value="EXOIII"/>
    <property type="match status" value="1"/>
</dbReference>
<dbReference type="EMBL" id="LO017727">
    <property type="protein sequence ID" value="CRH04855.1"/>
    <property type="molecule type" value="Genomic_DNA"/>
</dbReference>
<feature type="domain" description="Exonuclease" evidence="4">
    <location>
        <begin position="43"/>
        <end position="218"/>
    </location>
</feature>
<sequence length="231" mass="26119">MLFRRYLLELRRKRLLQKATDPVVKEFLSHPIPDGNLDYRQLPLMAIDLETTGLDPRKAEMLSVGFAPIYDGRVQLSQAEHLLISPERGVGDESATIHGILDDHADEHGSPLAEVLPKVLKRLAGHVLVAHHAPIEYNFLSYACRKVYGIKPVIPFIDTLVLEKQILDRRSHTFEPGALRLFTSRNRYNLPRYAAHDALSDAIACGELFLAQADYQAGHDGKLPFKRLLNR</sequence>
<keyword evidence="1" id="KW-0540">Nuclease</keyword>
<name>A0A1S7LD89_MAGMO</name>
<evidence type="ECO:0000256" key="1">
    <source>
        <dbReference type="ARBA" id="ARBA00022722"/>
    </source>
</evidence>